<organism evidence="1 2">
    <name type="scientific">Campylobacter coli 80352</name>
    <dbReference type="NCBI Taxonomy" id="887288"/>
    <lineage>
        <taxon>Bacteria</taxon>
        <taxon>Pseudomonadati</taxon>
        <taxon>Campylobacterota</taxon>
        <taxon>Epsilonproteobacteria</taxon>
        <taxon>Campylobacterales</taxon>
        <taxon>Campylobacteraceae</taxon>
        <taxon>Campylobacter</taxon>
    </lineage>
</organism>
<evidence type="ECO:0000313" key="1">
    <source>
        <dbReference type="EMBL" id="EIA59072.1"/>
    </source>
</evidence>
<gene>
    <name evidence="1" type="ORF">cco14_10889</name>
</gene>
<sequence length="40" mass="4546">MNLENSLQAEVVNNSNIVLFENEELGQVRVALDENNEPLF</sequence>
<feature type="non-terminal residue" evidence="1">
    <location>
        <position position="40"/>
    </location>
</feature>
<proteinExistence type="predicted"/>
<dbReference type="EMBL" id="AIMT01000206">
    <property type="protein sequence ID" value="EIA59072.1"/>
    <property type="molecule type" value="Genomic_DNA"/>
</dbReference>
<accession>A0ABP2NNV7</accession>
<keyword evidence="2" id="KW-1185">Reference proteome</keyword>
<evidence type="ECO:0000313" key="2">
    <source>
        <dbReference type="Proteomes" id="UP000005511"/>
    </source>
</evidence>
<protein>
    <submittedName>
        <fullName evidence="1">Uncharacterized protein</fullName>
    </submittedName>
</protein>
<name>A0ABP2NNV7_CAMCO</name>
<reference evidence="1 2" key="1">
    <citation type="submission" date="2010-09" db="EMBL/GenBank/DDBJ databases">
        <authorList>
            <person name="Richards V."/>
            <person name="Lefebure T."/>
            <person name="Suzuki H."/>
            <person name="Pavinski Bitar P."/>
            <person name="Stanhope M."/>
        </authorList>
    </citation>
    <scope>NUCLEOTIDE SEQUENCE [LARGE SCALE GENOMIC DNA]</scope>
    <source>
        <strain evidence="1 2">80352</strain>
    </source>
</reference>
<comment type="caution">
    <text evidence="1">The sequence shown here is derived from an EMBL/GenBank/DDBJ whole genome shotgun (WGS) entry which is preliminary data.</text>
</comment>
<dbReference type="Proteomes" id="UP000005511">
    <property type="component" value="Unassembled WGS sequence"/>
</dbReference>